<feature type="chain" id="PRO_5029009446" evidence="1">
    <location>
        <begin position="41"/>
        <end position="969"/>
    </location>
</feature>
<dbReference type="Proteomes" id="UP000502498">
    <property type="component" value="Chromosome"/>
</dbReference>
<name>A0A7D4Q229_9MICO</name>
<evidence type="ECO:0000256" key="1">
    <source>
        <dbReference type="SAM" id="SignalP"/>
    </source>
</evidence>
<dbReference type="PANTHER" id="PTHR30032">
    <property type="entry name" value="N-ACETYLMURAMOYL-L-ALANINE AMIDASE-RELATED"/>
    <property type="match status" value="1"/>
</dbReference>
<dbReference type="Pfam" id="PF04122">
    <property type="entry name" value="CW_binding_2"/>
    <property type="match status" value="3"/>
</dbReference>
<reference evidence="2 3" key="1">
    <citation type="submission" date="2020-05" db="EMBL/GenBank/DDBJ databases">
        <title>Strain PA2F3 complete genome.</title>
        <authorList>
            <person name="Kim Y.-S."/>
            <person name="Kim S.-J."/>
            <person name="Jung H.-k."/>
            <person name="Kim S.-E."/>
            <person name="Kim K.-H."/>
        </authorList>
    </citation>
    <scope>NUCLEOTIDE SEQUENCE [LARGE SCALE GENOMIC DNA]</scope>
    <source>
        <strain evidence="2 3">PA2F3</strain>
    </source>
</reference>
<dbReference type="PANTHER" id="PTHR30032:SF4">
    <property type="entry name" value="AMIDASE ENHANCER"/>
    <property type="match status" value="1"/>
</dbReference>
<organism evidence="2 3">
    <name type="scientific">Microbacterium hominis</name>
    <dbReference type="NCBI Taxonomy" id="162426"/>
    <lineage>
        <taxon>Bacteria</taxon>
        <taxon>Bacillati</taxon>
        <taxon>Actinomycetota</taxon>
        <taxon>Actinomycetes</taxon>
        <taxon>Micrococcales</taxon>
        <taxon>Microbacteriaceae</taxon>
        <taxon>Microbacterium</taxon>
    </lineage>
</organism>
<keyword evidence="1" id="KW-0732">Signal</keyword>
<proteinExistence type="predicted"/>
<protein>
    <submittedName>
        <fullName evidence="2">Cell wall-binding repeat-containing protein</fullName>
    </submittedName>
</protein>
<accession>A0A7D4Q229</accession>
<dbReference type="RefSeq" id="WP_172990733.1">
    <property type="nucleotide sequence ID" value="NZ_CP054038.1"/>
</dbReference>
<evidence type="ECO:0000313" key="2">
    <source>
        <dbReference type="EMBL" id="QKJ20298.1"/>
    </source>
</evidence>
<evidence type="ECO:0000313" key="3">
    <source>
        <dbReference type="Proteomes" id="UP000502498"/>
    </source>
</evidence>
<dbReference type="Gene3D" id="2.60.40.2700">
    <property type="match status" value="1"/>
</dbReference>
<dbReference type="AlphaFoldDB" id="A0A7D4Q229"/>
<dbReference type="EMBL" id="CP054038">
    <property type="protein sequence ID" value="QKJ20298.1"/>
    <property type="molecule type" value="Genomic_DNA"/>
</dbReference>
<sequence length="969" mass="97725">MGNATHEPAAPARSIRRAIAAVGALALAVSLVVAAPSALAAVPDDGVGPSDPRPPATVEVSGLLRVVPVEAPATEAVRAADGSLTVTTPSDIPDVPAVTLFTDDGARVVLDASAVRAFDDAASGTRVTATVSVPAPVASGVADQVVDRGLTLDAAATAELVAAEAASQDAVLEVVDATLSTPVEAAPDGGADPSAPPALRALTPRPHTVDVLWLTQAGTAAPPTSDITAAIGRLNSFWTTQSNGQISQIAVRTSVQVRTPTTAQVASICDPEATWTYGAGVFGRTEPSYWNGQTASHLVVLVPASLCGIGLGLGTYGLTVHDGGLMWSTAEVGSTAEWDQPLFHEFGHNISLPHSNARECTAPTIDSAYDATFGVPSNPTCSDREYADRYDVMGGGFAVIDGATGDRVLSTLSNPAALSVAQKSRIDALPTSATMPTLNVIDGTTRTVTLSPASATSGVRGVRAVDPRTGEHVFIEYRSGTGGDAASLYAQWQAEMGTLEYGPGVRVQRFYDDGLAIGYATVIQHLITGEAPVRAQWYGAGETFSSYNSAVNVRVVSTSPTQAVVEVTLDDALPDFATRATPTITGTAHWGATLTASGAGATAWAPTASTVTYQWLRNGVAIAGATSSTYVVGTADIGRTIVVRATARRSGTTPAQTQSRGVAISGPAVDRLSGATRYDTAIAVSRRAYPTTAPVVYLATGANYPDALAAAPAAVAQGGPLLLVPSTGTVPAAVLTRIAQLAPSRVVVVGGTGAVSTAVVAQVRARVPGASFVRRAGADRYGTARAVIAGAFGGGAGTVYVTTGANYPDALSAGAAAGAQDGAVVLVPGTASSLDAATRATLVSLAPTRIIVVGGTAVVSSGIASALNTIAPTTRIFGASRFETSAAINEQAFPNAPLARHYWATGLDFPDALSAAAVAGADGSPLFVVRTTCVPPQVAAHVGRLGVPSVSLVGGTGVVGPQVAALTKC</sequence>
<feature type="signal peptide" evidence="1">
    <location>
        <begin position="1"/>
        <end position="40"/>
    </location>
</feature>
<dbReference type="InterPro" id="IPR051922">
    <property type="entry name" value="Bact_Sporulation_Assoc"/>
</dbReference>
<gene>
    <name evidence="2" type="ORF">HQM25_13640</name>
</gene>
<dbReference type="InterPro" id="IPR007253">
    <property type="entry name" value="Cell_wall-bd_2"/>
</dbReference>
<dbReference type="GO" id="GO:0030288">
    <property type="term" value="C:outer membrane-bounded periplasmic space"/>
    <property type="evidence" value="ECO:0007669"/>
    <property type="project" value="TreeGrafter"/>
</dbReference>